<evidence type="ECO:0000313" key="2">
    <source>
        <dbReference type="EMBL" id="EEN44647.1"/>
    </source>
</evidence>
<dbReference type="InterPro" id="IPR001254">
    <property type="entry name" value="Trypsin_dom"/>
</dbReference>
<dbReference type="GO" id="GO:0004252">
    <property type="term" value="F:serine-type endopeptidase activity"/>
    <property type="evidence" value="ECO:0007669"/>
    <property type="project" value="InterPro"/>
</dbReference>
<sequence length="54" mass="5937">QGDSGRPLVCEIDGSYQVMGVTSFGPENCSTSYPSVFPPVTAFRGWINRIKRNN</sequence>
<reference evidence="2" key="1">
    <citation type="journal article" date="2008" name="Nature">
        <title>The amphioxus genome and the evolution of the chordate karyotype.</title>
        <authorList>
            <consortium name="US DOE Joint Genome Institute (JGI-PGF)"/>
            <person name="Putnam N.H."/>
            <person name="Butts T."/>
            <person name="Ferrier D.E.K."/>
            <person name="Furlong R.F."/>
            <person name="Hellsten U."/>
            <person name="Kawashima T."/>
            <person name="Robinson-Rechavi M."/>
            <person name="Shoguchi E."/>
            <person name="Terry A."/>
            <person name="Yu J.-K."/>
            <person name="Benito-Gutierrez E.L."/>
            <person name="Dubchak I."/>
            <person name="Garcia-Fernandez J."/>
            <person name="Gibson-Brown J.J."/>
            <person name="Grigoriev I.V."/>
            <person name="Horton A.C."/>
            <person name="de Jong P.J."/>
            <person name="Jurka J."/>
            <person name="Kapitonov V.V."/>
            <person name="Kohara Y."/>
            <person name="Kuroki Y."/>
            <person name="Lindquist E."/>
            <person name="Lucas S."/>
            <person name="Osoegawa K."/>
            <person name="Pennacchio L.A."/>
            <person name="Salamov A.A."/>
            <person name="Satou Y."/>
            <person name="Sauka-Spengler T."/>
            <person name="Schmutz J."/>
            <person name="Shin-I T."/>
            <person name="Toyoda A."/>
            <person name="Bronner-Fraser M."/>
            <person name="Fujiyama A."/>
            <person name="Holland L.Z."/>
            <person name="Holland P.W.H."/>
            <person name="Satoh N."/>
            <person name="Rokhsar D.S."/>
        </authorList>
    </citation>
    <scope>NUCLEOTIDE SEQUENCE [LARGE SCALE GENOMIC DNA]</scope>
    <source>
        <strain evidence="2">S238N-H82</strain>
        <tissue evidence="2">Testes</tissue>
    </source>
</reference>
<protein>
    <recommendedName>
        <fullName evidence="1">Peptidase S1 domain-containing protein</fullName>
    </recommendedName>
</protein>
<dbReference type="InterPro" id="IPR009003">
    <property type="entry name" value="Peptidase_S1_PA"/>
</dbReference>
<dbReference type="Pfam" id="PF00089">
    <property type="entry name" value="Trypsin"/>
    <property type="match status" value="1"/>
</dbReference>
<dbReference type="Gene3D" id="2.40.10.10">
    <property type="entry name" value="Trypsin-like serine proteases"/>
    <property type="match status" value="1"/>
</dbReference>
<dbReference type="EMBL" id="GG666669">
    <property type="protein sequence ID" value="EEN44647.1"/>
    <property type="molecule type" value="Genomic_DNA"/>
</dbReference>
<organism>
    <name type="scientific">Branchiostoma floridae</name>
    <name type="common">Florida lancelet</name>
    <name type="synonym">Amphioxus</name>
    <dbReference type="NCBI Taxonomy" id="7739"/>
    <lineage>
        <taxon>Eukaryota</taxon>
        <taxon>Metazoa</taxon>
        <taxon>Chordata</taxon>
        <taxon>Cephalochordata</taxon>
        <taxon>Leptocardii</taxon>
        <taxon>Amphioxiformes</taxon>
        <taxon>Branchiostomatidae</taxon>
        <taxon>Branchiostoma</taxon>
    </lineage>
</organism>
<dbReference type="GO" id="GO:0006508">
    <property type="term" value="P:proteolysis"/>
    <property type="evidence" value="ECO:0007669"/>
    <property type="project" value="InterPro"/>
</dbReference>
<accession>C3ZS10</accession>
<feature type="non-terminal residue" evidence="2">
    <location>
        <position position="1"/>
    </location>
</feature>
<dbReference type="AlphaFoldDB" id="C3ZS10"/>
<dbReference type="InterPro" id="IPR043504">
    <property type="entry name" value="Peptidase_S1_PA_chymotrypsin"/>
</dbReference>
<feature type="domain" description="Peptidase S1" evidence="1">
    <location>
        <begin position="1"/>
        <end position="47"/>
    </location>
</feature>
<dbReference type="InParanoid" id="C3ZS10"/>
<gene>
    <name evidence="2" type="ORF">BRAFLDRAFT_240702</name>
</gene>
<evidence type="ECO:0000259" key="1">
    <source>
        <dbReference type="Pfam" id="PF00089"/>
    </source>
</evidence>
<name>C3ZS10_BRAFL</name>
<proteinExistence type="predicted"/>
<dbReference type="SUPFAM" id="SSF50494">
    <property type="entry name" value="Trypsin-like serine proteases"/>
    <property type="match status" value="1"/>
</dbReference>